<dbReference type="EMBL" id="JAAAHW010009426">
    <property type="protein sequence ID" value="KAF9941216.1"/>
    <property type="molecule type" value="Genomic_DNA"/>
</dbReference>
<evidence type="ECO:0000313" key="4">
    <source>
        <dbReference type="Proteomes" id="UP000749646"/>
    </source>
</evidence>
<feature type="compositionally biased region" description="Basic and acidic residues" evidence="1">
    <location>
        <begin position="14"/>
        <end position="28"/>
    </location>
</feature>
<feature type="transmembrane region" description="Helical" evidence="2">
    <location>
        <begin position="39"/>
        <end position="56"/>
    </location>
</feature>
<evidence type="ECO:0000313" key="3">
    <source>
        <dbReference type="EMBL" id="KAF9941216.1"/>
    </source>
</evidence>
<proteinExistence type="predicted"/>
<evidence type="ECO:0000256" key="1">
    <source>
        <dbReference type="SAM" id="MobiDB-lite"/>
    </source>
</evidence>
<reference evidence="3" key="1">
    <citation type="journal article" date="2020" name="Fungal Divers.">
        <title>Resolving the Mortierellaceae phylogeny through synthesis of multi-gene phylogenetics and phylogenomics.</title>
        <authorList>
            <person name="Vandepol N."/>
            <person name="Liber J."/>
            <person name="Desiro A."/>
            <person name="Na H."/>
            <person name="Kennedy M."/>
            <person name="Barry K."/>
            <person name="Grigoriev I.V."/>
            <person name="Miller A.N."/>
            <person name="O'Donnell K."/>
            <person name="Stajich J.E."/>
            <person name="Bonito G."/>
        </authorList>
    </citation>
    <scope>NUCLEOTIDE SEQUENCE</scope>
    <source>
        <strain evidence="3">MES-2147</strain>
    </source>
</reference>
<feature type="compositionally biased region" description="Acidic residues" evidence="1">
    <location>
        <begin position="138"/>
        <end position="155"/>
    </location>
</feature>
<protein>
    <submittedName>
        <fullName evidence="3">Uncharacterized protein</fullName>
    </submittedName>
</protein>
<dbReference type="OrthoDB" id="2394339at2759"/>
<keyword evidence="2" id="KW-1133">Transmembrane helix</keyword>
<name>A0A9P6LTY4_9FUNG</name>
<organism evidence="3 4">
    <name type="scientific">Modicella reniformis</name>
    <dbReference type="NCBI Taxonomy" id="1440133"/>
    <lineage>
        <taxon>Eukaryota</taxon>
        <taxon>Fungi</taxon>
        <taxon>Fungi incertae sedis</taxon>
        <taxon>Mucoromycota</taxon>
        <taxon>Mortierellomycotina</taxon>
        <taxon>Mortierellomycetes</taxon>
        <taxon>Mortierellales</taxon>
        <taxon>Mortierellaceae</taxon>
        <taxon>Modicella</taxon>
    </lineage>
</organism>
<feature type="region of interest" description="Disordered" evidence="1">
    <location>
        <begin position="1"/>
        <end position="28"/>
    </location>
</feature>
<dbReference type="AlphaFoldDB" id="A0A9P6LTY4"/>
<dbReference type="Proteomes" id="UP000749646">
    <property type="component" value="Unassembled WGS sequence"/>
</dbReference>
<keyword evidence="2" id="KW-0472">Membrane</keyword>
<keyword evidence="4" id="KW-1185">Reference proteome</keyword>
<comment type="caution">
    <text evidence="3">The sequence shown here is derived from an EMBL/GenBank/DDBJ whole genome shotgun (WGS) entry which is preliminary data.</text>
</comment>
<sequence>MARSAVRTFGGPKQHKETKSEKEKRMESNRIARERAKKFVIPGIIALIACVAFLFLNKYGLTGTKSKKAPLSTDEIVYKAASDAREQFTSPTNQDEMTKQILEALEKMKPEDFLKLKEDIEKRDQEKSQEQQEQPQEQVEEVAAVEEEEEEEEKEKEEKTSADESNVAKPEVIVEQEVPIDK</sequence>
<keyword evidence="2" id="KW-0812">Transmembrane</keyword>
<evidence type="ECO:0000256" key="2">
    <source>
        <dbReference type="SAM" id="Phobius"/>
    </source>
</evidence>
<feature type="region of interest" description="Disordered" evidence="1">
    <location>
        <begin position="117"/>
        <end position="182"/>
    </location>
</feature>
<gene>
    <name evidence="3" type="ORF">BGZ65_004707</name>
</gene>
<accession>A0A9P6LTY4</accession>
<feature type="compositionally biased region" description="Basic and acidic residues" evidence="1">
    <location>
        <begin position="117"/>
        <end position="130"/>
    </location>
</feature>